<dbReference type="AlphaFoldDB" id="A0AAV7WA00"/>
<comment type="caution">
    <text evidence="2">The sequence shown here is derived from an EMBL/GenBank/DDBJ whole genome shotgun (WGS) entry which is preliminary data.</text>
</comment>
<evidence type="ECO:0000256" key="1">
    <source>
        <dbReference type="SAM" id="MobiDB-lite"/>
    </source>
</evidence>
<dbReference type="Proteomes" id="UP001066276">
    <property type="component" value="Chromosome 1_2"/>
</dbReference>
<feature type="compositionally biased region" description="Basic and acidic residues" evidence="1">
    <location>
        <begin position="103"/>
        <end position="130"/>
    </location>
</feature>
<protein>
    <submittedName>
        <fullName evidence="2">Uncharacterized protein</fullName>
    </submittedName>
</protein>
<name>A0AAV7WA00_PLEWA</name>
<evidence type="ECO:0000313" key="2">
    <source>
        <dbReference type="EMBL" id="KAJ1209547.1"/>
    </source>
</evidence>
<sequence>MSAACANARAFQGLDGPTVRALHESTDSAGVVSAGAGCCIAGGAEKLYHGERLESEGSEMTESHVREKEVFRRPSSHGDIWLPSCPSQASEEREGMDIASPRAPDRSEEKAHPKRSSEVTNREASPREEAWTGIICDPAFRPWKN</sequence>
<evidence type="ECO:0000313" key="3">
    <source>
        <dbReference type="Proteomes" id="UP001066276"/>
    </source>
</evidence>
<reference evidence="2" key="1">
    <citation type="journal article" date="2022" name="bioRxiv">
        <title>Sequencing and chromosome-scale assembly of the giantPleurodeles waltlgenome.</title>
        <authorList>
            <person name="Brown T."/>
            <person name="Elewa A."/>
            <person name="Iarovenko S."/>
            <person name="Subramanian E."/>
            <person name="Araus A.J."/>
            <person name="Petzold A."/>
            <person name="Susuki M."/>
            <person name="Suzuki K.-i.T."/>
            <person name="Hayashi T."/>
            <person name="Toyoda A."/>
            <person name="Oliveira C."/>
            <person name="Osipova E."/>
            <person name="Leigh N.D."/>
            <person name="Simon A."/>
            <person name="Yun M.H."/>
        </authorList>
    </citation>
    <scope>NUCLEOTIDE SEQUENCE</scope>
    <source>
        <strain evidence="2">20211129_DDA</strain>
        <tissue evidence="2">Liver</tissue>
    </source>
</reference>
<proteinExistence type="predicted"/>
<organism evidence="2 3">
    <name type="scientific">Pleurodeles waltl</name>
    <name type="common">Iberian ribbed newt</name>
    <dbReference type="NCBI Taxonomy" id="8319"/>
    <lineage>
        <taxon>Eukaryota</taxon>
        <taxon>Metazoa</taxon>
        <taxon>Chordata</taxon>
        <taxon>Craniata</taxon>
        <taxon>Vertebrata</taxon>
        <taxon>Euteleostomi</taxon>
        <taxon>Amphibia</taxon>
        <taxon>Batrachia</taxon>
        <taxon>Caudata</taxon>
        <taxon>Salamandroidea</taxon>
        <taxon>Salamandridae</taxon>
        <taxon>Pleurodelinae</taxon>
        <taxon>Pleurodeles</taxon>
    </lineage>
</organism>
<dbReference type="EMBL" id="JANPWB010000002">
    <property type="protein sequence ID" value="KAJ1209547.1"/>
    <property type="molecule type" value="Genomic_DNA"/>
</dbReference>
<accession>A0AAV7WA00</accession>
<keyword evidence="3" id="KW-1185">Reference proteome</keyword>
<gene>
    <name evidence="2" type="ORF">NDU88_004921</name>
</gene>
<feature type="region of interest" description="Disordered" evidence="1">
    <location>
        <begin position="71"/>
        <end position="145"/>
    </location>
</feature>